<gene>
    <name evidence="1" type="ORF">COW99_03780</name>
</gene>
<accession>A0A2H0BV57</accession>
<dbReference type="Proteomes" id="UP000231246">
    <property type="component" value="Unassembled WGS sequence"/>
</dbReference>
<evidence type="ECO:0000313" key="1">
    <source>
        <dbReference type="EMBL" id="PIP61511.1"/>
    </source>
</evidence>
<sequence length="264" mass="30265">MNKVIQDAVNICRLVNGYSDPTDNYRIACVAKTGKSEVFNVERVGITAFGYLYDGVIELLEKKNVIVARNYGWCVGASYSNKENQLDMDYVTYKARKLGMIDEDQVFSRYAYVNDDAGVLDFGPDYYGTNTVIFFLPNVQQFINIFSNLTPKIKGNKLVYMGEEISISGEVQLQTLKYLLTRINSIVAKKELYGLDRKSMQFYERQKKRGSVIDIHNTLKNRFTELKKKIQSNRILKNKLVFVSEGGYGIFENKNSRTFSKSTK</sequence>
<evidence type="ECO:0000313" key="2">
    <source>
        <dbReference type="Proteomes" id="UP000231246"/>
    </source>
</evidence>
<dbReference type="EMBL" id="PCTA01000025">
    <property type="protein sequence ID" value="PIP61511.1"/>
    <property type="molecule type" value="Genomic_DNA"/>
</dbReference>
<proteinExistence type="predicted"/>
<reference evidence="1 2" key="1">
    <citation type="submission" date="2017-09" db="EMBL/GenBank/DDBJ databases">
        <title>Depth-based differentiation of microbial function through sediment-hosted aquifers and enrichment of novel symbionts in the deep terrestrial subsurface.</title>
        <authorList>
            <person name="Probst A.J."/>
            <person name="Ladd B."/>
            <person name="Jarett J.K."/>
            <person name="Geller-Mcgrath D.E."/>
            <person name="Sieber C.M."/>
            <person name="Emerson J.B."/>
            <person name="Anantharaman K."/>
            <person name="Thomas B.C."/>
            <person name="Malmstrom R."/>
            <person name="Stieglmeier M."/>
            <person name="Klingl A."/>
            <person name="Woyke T."/>
            <person name="Ryan C.M."/>
            <person name="Banfield J.F."/>
        </authorList>
    </citation>
    <scope>NUCLEOTIDE SEQUENCE [LARGE SCALE GENOMIC DNA]</scope>
    <source>
        <strain evidence="1">CG22_combo_CG10-13_8_21_14_all_38_20</strain>
    </source>
</reference>
<dbReference type="AlphaFoldDB" id="A0A2H0BV57"/>
<protein>
    <submittedName>
        <fullName evidence="1">Uncharacterized protein</fullName>
    </submittedName>
</protein>
<name>A0A2H0BV57_9BACT</name>
<comment type="caution">
    <text evidence="1">The sequence shown here is derived from an EMBL/GenBank/DDBJ whole genome shotgun (WGS) entry which is preliminary data.</text>
</comment>
<organism evidence="1 2">
    <name type="scientific">Candidatus Roizmanbacteria bacterium CG22_combo_CG10-13_8_21_14_all_38_20</name>
    <dbReference type="NCBI Taxonomy" id="1974862"/>
    <lineage>
        <taxon>Bacteria</taxon>
        <taxon>Candidatus Roizmaniibacteriota</taxon>
    </lineage>
</organism>